<dbReference type="Gene3D" id="3.20.20.60">
    <property type="entry name" value="Phosphoenolpyruvate-binding domains"/>
    <property type="match status" value="1"/>
</dbReference>
<keyword evidence="8" id="KW-1185">Reference proteome</keyword>
<feature type="binding site" evidence="5">
    <location>
        <position position="151"/>
    </location>
    <ligand>
        <name>Mg(2+)</name>
        <dbReference type="ChEBI" id="CHEBI:18420"/>
    </ligand>
</feature>
<evidence type="ECO:0000256" key="2">
    <source>
        <dbReference type="ARBA" id="ARBA00022723"/>
    </source>
</evidence>
<dbReference type="Pfam" id="PF03328">
    <property type="entry name" value="HpcH_HpaI"/>
    <property type="match status" value="1"/>
</dbReference>
<evidence type="ECO:0000256" key="1">
    <source>
        <dbReference type="ARBA" id="ARBA00001946"/>
    </source>
</evidence>
<dbReference type="AlphaFoldDB" id="A0AAJ4DMN3"/>
<name>A0AAJ4DMN3_9BACT</name>
<reference evidence="8" key="1">
    <citation type="submission" date="2019-06" db="EMBL/GenBank/DDBJ databases">
        <title>Sulfurimonas gotlandica sp. nov., a chemoautotrophic and psychrotolerant epsilonproteobacterium isolated from a pelagic redoxcline, and an emended description of the genus Sulfurimonas.</title>
        <authorList>
            <person name="Wang S."/>
            <person name="Jiang L."/>
            <person name="Shao Z."/>
        </authorList>
    </citation>
    <scope>NUCLEOTIDE SEQUENCE [LARGE SCALE GENOMIC DNA]</scope>
    <source>
        <strain evidence="8">1-1N</strain>
    </source>
</reference>
<keyword evidence="2 5" id="KW-0479">Metal-binding</keyword>
<evidence type="ECO:0000256" key="3">
    <source>
        <dbReference type="ARBA" id="ARBA00022842"/>
    </source>
</evidence>
<dbReference type="InterPro" id="IPR040442">
    <property type="entry name" value="Pyrv_kinase-like_dom_sf"/>
</dbReference>
<feature type="binding site" evidence="4">
    <location>
        <position position="151"/>
    </location>
    <ligand>
        <name>substrate</name>
    </ligand>
</feature>
<gene>
    <name evidence="7" type="ORF">FJR47_05205</name>
</gene>
<evidence type="ECO:0000313" key="8">
    <source>
        <dbReference type="Proteomes" id="UP000326061"/>
    </source>
</evidence>
<feature type="domain" description="HpcH/HpaI aldolase/citrate lyase" evidence="6">
    <location>
        <begin position="38"/>
        <end position="248"/>
    </location>
</feature>
<sequence length="312" mass="35946">MLNNLKEIQAAYDSRDLVALDALATPTYRMINRRKDFRSALMLSCNNIDHLTKIESVEADCIILNLEDGVSKEDKPFGLVLCAIFLSYYKKCDKKLVVRVNALNEGGFEEIAYLNQFMPDAIRVPKIKDPKEVESVYALLDEKTELHLSIETKEAWNNLALLKVDKRVTTFYLGILDLFADMNLPQSLINIDNPTMTYILSHFLITCKTIDVKAVSFVYQEFKKLDEFEQWISLEKIMGYDSKGCISPEQAKLVNKKFADEEREIMRAKTIIKLFELKREEGMTGFEDDEYGYIDEPIYKGALALLNKNKQE</sequence>
<dbReference type="GO" id="GO:0016829">
    <property type="term" value="F:lyase activity"/>
    <property type="evidence" value="ECO:0007669"/>
    <property type="project" value="UniProtKB-KW"/>
</dbReference>
<keyword evidence="3 5" id="KW-0460">Magnesium</keyword>
<dbReference type="PANTHER" id="PTHR32308">
    <property type="entry name" value="LYASE BETA SUBUNIT, PUTATIVE (AFU_ORTHOLOGUE AFUA_4G13030)-RELATED"/>
    <property type="match status" value="1"/>
</dbReference>
<protein>
    <submittedName>
        <fullName evidence="7">CoA ester lyase</fullName>
    </submittedName>
</protein>
<comment type="cofactor">
    <cofactor evidence="1">
        <name>Mg(2+)</name>
        <dbReference type="ChEBI" id="CHEBI:18420"/>
    </cofactor>
</comment>
<accession>A0AAJ4DMN3</accession>
<dbReference type="EMBL" id="CP041166">
    <property type="protein sequence ID" value="QFR43329.1"/>
    <property type="molecule type" value="Genomic_DNA"/>
</dbReference>
<evidence type="ECO:0000256" key="4">
    <source>
        <dbReference type="PIRSR" id="PIRSR015582-1"/>
    </source>
</evidence>
<feature type="binding site" evidence="5">
    <location>
        <position position="177"/>
    </location>
    <ligand>
        <name>Mg(2+)</name>
        <dbReference type="ChEBI" id="CHEBI:18420"/>
    </ligand>
</feature>
<dbReference type="InterPro" id="IPR015813">
    <property type="entry name" value="Pyrv/PenolPyrv_kinase-like_dom"/>
</dbReference>
<dbReference type="PIRSF" id="PIRSF015582">
    <property type="entry name" value="Cit_lyase_B"/>
    <property type="match status" value="1"/>
</dbReference>
<evidence type="ECO:0000256" key="5">
    <source>
        <dbReference type="PIRSR" id="PIRSR015582-2"/>
    </source>
</evidence>
<evidence type="ECO:0000313" key="7">
    <source>
        <dbReference type="EMBL" id="QFR43329.1"/>
    </source>
</evidence>
<dbReference type="PANTHER" id="PTHR32308:SF1">
    <property type="entry name" value="HPCH_HPAI ALDOLASE_CITRATE LYASE DOMAIN-CONTAINING PROTEIN"/>
    <property type="match status" value="1"/>
</dbReference>
<dbReference type="GO" id="GO:0006107">
    <property type="term" value="P:oxaloacetate metabolic process"/>
    <property type="evidence" value="ECO:0007669"/>
    <property type="project" value="TreeGrafter"/>
</dbReference>
<dbReference type="InterPro" id="IPR011206">
    <property type="entry name" value="Citrate_lyase_beta/mcl1/mcl2"/>
</dbReference>
<dbReference type="RefSeq" id="WP_152299392.1">
    <property type="nucleotide sequence ID" value="NZ_CP041166.1"/>
</dbReference>
<organism evidence="7 8">
    <name type="scientific">Sulfurimonas xiamenensis</name>
    <dbReference type="NCBI Taxonomy" id="2590021"/>
    <lineage>
        <taxon>Bacteria</taxon>
        <taxon>Pseudomonadati</taxon>
        <taxon>Campylobacterota</taxon>
        <taxon>Epsilonproteobacteria</taxon>
        <taxon>Campylobacterales</taxon>
        <taxon>Sulfurimonadaceae</taxon>
        <taxon>Sulfurimonas</taxon>
    </lineage>
</organism>
<dbReference type="InterPro" id="IPR005000">
    <property type="entry name" value="Aldolase/citrate-lyase_domain"/>
</dbReference>
<dbReference type="GO" id="GO:0000287">
    <property type="term" value="F:magnesium ion binding"/>
    <property type="evidence" value="ECO:0007669"/>
    <property type="project" value="TreeGrafter"/>
</dbReference>
<proteinExistence type="predicted"/>
<dbReference type="KEGG" id="suln:FJR47_05205"/>
<dbReference type="Proteomes" id="UP000326061">
    <property type="component" value="Chromosome"/>
</dbReference>
<dbReference type="SUPFAM" id="SSF51621">
    <property type="entry name" value="Phosphoenolpyruvate/pyruvate domain"/>
    <property type="match status" value="1"/>
</dbReference>
<keyword evidence="7" id="KW-0456">Lyase</keyword>
<feature type="binding site" evidence="4">
    <location>
        <position position="99"/>
    </location>
    <ligand>
        <name>substrate</name>
    </ligand>
</feature>
<evidence type="ECO:0000259" key="6">
    <source>
        <dbReference type="Pfam" id="PF03328"/>
    </source>
</evidence>